<protein>
    <submittedName>
        <fullName evidence="2">Uncharacterized protein</fullName>
    </submittedName>
</protein>
<dbReference type="InParanoid" id="A0A024GFW2"/>
<name>A0A024GFW2_9STRA</name>
<accession>A0A024GFW2</accession>
<comment type="caution">
    <text evidence="2">The sequence shown here is derived from an EMBL/GenBank/DDBJ whole genome shotgun (WGS) entry which is preliminary data.</text>
</comment>
<dbReference type="EMBL" id="CAIX01000104">
    <property type="protein sequence ID" value="CCI45653.1"/>
    <property type="molecule type" value="Genomic_DNA"/>
</dbReference>
<proteinExistence type="predicted"/>
<reference evidence="2 3" key="1">
    <citation type="submission" date="2012-05" db="EMBL/GenBank/DDBJ databases">
        <title>Recombination and specialization in a pathogen metapopulation.</title>
        <authorList>
            <person name="Gardiner A."/>
            <person name="Kemen E."/>
            <person name="Schultz-Larsen T."/>
            <person name="MacLean D."/>
            <person name="Van Oosterhout C."/>
            <person name="Jones J.D.G."/>
        </authorList>
    </citation>
    <scope>NUCLEOTIDE SEQUENCE [LARGE SCALE GENOMIC DNA]</scope>
    <source>
        <strain evidence="2 3">Ac Nc2</strain>
    </source>
</reference>
<evidence type="ECO:0000256" key="1">
    <source>
        <dbReference type="SAM" id="MobiDB-lite"/>
    </source>
</evidence>
<feature type="compositionally biased region" description="Polar residues" evidence="1">
    <location>
        <begin position="1"/>
        <end position="12"/>
    </location>
</feature>
<sequence length="173" mass="19983">MTTCIHTQSPKKTSPPFVPNPIVKSTDTENENAWKKELIAVLQLSGGTVRYKSPNTSNILRYLRNVVDARMNTTSFHRQSMVQFPAIWHFLTSNAFGIWYKLAFKSFHGRFVHVLPASFRAQKYRIISVDNTRSLLSKLIIRAFANKFKGNSFRFFGFFESVSSSSILLWRRL</sequence>
<feature type="region of interest" description="Disordered" evidence="1">
    <location>
        <begin position="1"/>
        <end position="22"/>
    </location>
</feature>
<keyword evidence="3" id="KW-1185">Reference proteome</keyword>
<evidence type="ECO:0000313" key="2">
    <source>
        <dbReference type="EMBL" id="CCI45653.1"/>
    </source>
</evidence>
<evidence type="ECO:0000313" key="3">
    <source>
        <dbReference type="Proteomes" id="UP000053237"/>
    </source>
</evidence>
<gene>
    <name evidence="2" type="ORF">BN9_065500</name>
</gene>
<dbReference type="AlphaFoldDB" id="A0A024GFW2"/>
<organism evidence="2 3">
    <name type="scientific">Albugo candida</name>
    <dbReference type="NCBI Taxonomy" id="65357"/>
    <lineage>
        <taxon>Eukaryota</taxon>
        <taxon>Sar</taxon>
        <taxon>Stramenopiles</taxon>
        <taxon>Oomycota</taxon>
        <taxon>Peronosporomycetes</taxon>
        <taxon>Albuginales</taxon>
        <taxon>Albuginaceae</taxon>
        <taxon>Albugo</taxon>
    </lineage>
</organism>
<dbReference type="Proteomes" id="UP000053237">
    <property type="component" value="Unassembled WGS sequence"/>
</dbReference>